<sequence length="89" mass="9579">MDNSSDATCPPIAIAHICPRYPDSAAINYDLPTGQESACSQLPIRETARRMSRDAGRRRGVCQRNAGVMCNDVTPASPVGRGRSDTRST</sequence>
<proteinExistence type="predicted"/>
<evidence type="ECO:0000313" key="1">
    <source>
        <dbReference type="EMBL" id="BES88995.1"/>
    </source>
</evidence>
<gene>
    <name evidence="1" type="ORF">NTJ_01802</name>
</gene>
<protein>
    <submittedName>
        <fullName evidence="1">Uncharacterized protein</fullName>
    </submittedName>
</protein>
<organism evidence="1 2">
    <name type="scientific">Nesidiocoris tenuis</name>
    <dbReference type="NCBI Taxonomy" id="355587"/>
    <lineage>
        <taxon>Eukaryota</taxon>
        <taxon>Metazoa</taxon>
        <taxon>Ecdysozoa</taxon>
        <taxon>Arthropoda</taxon>
        <taxon>Hexapoda</taxon>
        <taxon>Insecta</taxon>
        <taxon>Pterygota</taxon>
        <taxon>Neoptera</taxon>
        <taxon>Paraneoptera</taxon>
        <taxon>Hemiptera</taxon>
        <taxon>Heteroptera</taxon>
        <taxon>Panheteroptera</taxon>
        <taxon>Cimicomorpha</taxon>
        <taxon>Miridae</taxon>
        <taxon>Dicyphina</taxon>
        <taxon>Nesidiocoris</taxon>
    </lineage>
</organism>
<evidence type="ECO:0000313" key="2">
    <source>
        <dbReference type="Proteomes" id="UP001307889"/>
    </source>
</evidence>
<name>A0ABN7ADR0_9HEMI</name>
<accession>A0ABN7ADR0</accession>
<keyword evidence="2" id="KW-1185">Reference proteome</keyword>
<reference evidence="1 2" key="1">
    <citation type="submission" date="2023-09" db="EMBL/GenBank/DDBJ databases">
        <title>Nesidiocoris tenuis whole genome shotgun sequence.</title>
        <authorList>
            <person name="Shibata T."/>
            <person name="Shimoda M."/>
            <person name="Kobayashi T."/>
            <person name="Uehara T."/>
        </authorList>
    </citation>
    <scope>NUCLEOTIDE SEQUENCE [LARGE SCALE GENOMIC DNA]</scope>
    <source>
        <strain evidence="1 2">Japan</strain>
    </source>
</reference>
<dbReference type="EMBL" id="AP028909">
    <property type="protein sequence ID" value="BES88995.1"/>
    <property type="molecule type" value="Genomic_DNA"/>
</dbReference>
<dbReference type="Proteomes" id="UP001307889">
    <property type="component" value="Chromosome 1"/>
</dbReference>